<dbReference type="GO" id="GO:0080043">
    <property type="term" value="F:quercetin 3-O-glucosyltransferase activity"/>
    <property type="evidence" value="ECO:0007669"/>
    <property type="project" value="TreeGrafter"/>
</dbReference>
<accession>A0AAN8V3W7</accession>
<reference evidence="2 3" key="1">
    <citation type="submission" date="2023-12" db="EMBL/GenBank/DDBJ databases">
        <title>A high-quality genome assembly for Dillenia turbinata (Dilleniales).</title>
        <authorList>
            <person name="Chanderbali A."/>
        </authorList>
    </citation>
    <scope>NUCLEOTIDE SEQUENCE [LARGE SCALE GENOMIC DNA]</scope>
    <source>
        <strain evidence="2">LSX21</strain>
        <tissue evidence="2">Leaf</tissue>
    </source>
</reference>
<evidence type="ECO:0000313" key="2">
    <source>
        <dbReference type="EMBL" id="KAK6927035.1"/>
    </source>
</evidence>
<comment type="caution">
    <text evidence="2">The sequence shown here is derived from an EMBL/GenBank/DDBJ whole genome shotgun (WGS) entry which is preliminary data.</text>
</comment>
<proteinExistence type="inferred from homology"/>
<gene>
    <name evidence="2" type="ORF">RJ641_008754</name>
</gene>
<dbReference type="SUPFAM" id="SSF53756">
    <property type="entry name" value="UDP-Glycosyltransferase/glycogen phosphorylase"/>
    <property type="match status" value="1"/>
</dbReference>
<dbReference type="AlphaFoldDB" id="A0AAN8V3W7"/>
<organism evidence="2 3">
    <name type="scientific">Dillenia turbinata</name>
    <dbReference type="NCBI Taxonomy" id="194707"/>
    <lineage>
        <taxon>Eukaryota</taxon>
        <taxon>Viridiplantae</taxon>
        <taxon>Streptophyta</taxon>
        <taxon>Embryophyta</taxon>
        <taxon>Tracheophyta</taxon>
        <taxon>Spermatophyta</taxon>
        <taxon>Magnoliopsida</taxon>
        <taxon>eudicotyledons</taxon>
        <taxon>Gunneridae</taxon>
        <taxon>Pentapetalae</taxon>
        <taxon>Dilleniales</taxon>
        <taxon>Dilleniaceae</taxon>
        <taxon>Dillenia</taxon>
    </lineage>
</organism>
<evidence type="ECO:0000313" key="3">
    <source>
        <dbReference type="Proteomes" id="UP001370490"/>
    </source>
</evidence>
<dbReference type="Gene3D" id="3.40.50.2000">
    <property type="entry name" value="Glycogen Phosphorylase B"/>
    <property type="match status" value="2"/>
</dbReference>
<dbReference type="PANTHER" id="PTHR11926">
    <property type="entry name" value="GLUCOSYL/GLUCURONOSYL TRANSFERASES"/>
    <property type="match status" value="1"/>
</dbReference>
<name>A0AAN8V3W7_9MAGN</name>
<dbReference type="FunFam" id="3.40.50.2000:FF:000120">
    <property type="entry name" value="UDP-glycosyltransferase 76C1"/>
    <property type="match status" value="1"/>
</dbReference>
<dbReference type="PANTHER" id="PTHR11926:SF1374">
    <property type="entry name" value="UDP-GLYCOSYLTRANSFERASE 76F1-RELATED"/>
    <property type="match status" value="1"/>
</dbReference>
<evidence type="ECO:0000256" key="1">
    <source>
        <dbReference type="ARBA" id="ARBA00009995"/>
    </source>
</evidence>
<dbReference type="EMBL" id="JBAMMX010000015">
    <property type="protein sequence ID" value="KAK6927035.1"/>
    <property type="molecule type" value="Genomic_DNA"/>
</dbReference>
<dbReference type="GO" id="GO:0080044">
    <property type="term" value="F:quercetin 7-O-glucosyltransferase activity"/>
    <property type="evidence" value="ECO:0007669"/>
    <property type="project" value="TreeGrafter"/>
</dbReference>
<protein>
    <submittedName>
        <fullName evidence="2">Uncharacterized protein</fullName>
    </submittedName>
</protein>
<keyword evidence="3" id="KW-1185">Reference proteome</keyword>
<comment type="similarity">
    <text evidence="1">Belongs to the UDP-glycosyltransferase family.</text>
</comment>
<sequence length="307" mass="34295">MEKPQGRKAYRIVLVPYPFQGHINPMLQLGTVLHSEGFSITVVHPQFNSPNPSNHPDFTFKPISDGLSPSADFMTSLSVLNTKCRVSFLEAMKQLTDEKVDDKIICIIFDGLMYFTQQVAAQLKIPAISLRTSSAASVLAFAVNRGPNQQGHIPFQGNDLMSLDESTELNILLKNLPKSHIEHTNKVILEARAMITDALRSSAVIVNTMDHLEQTSLTKVQKRSNSAHINNQHQISQPFTEHLKQFMEQKGPDHDRIMCINYDGIKHFSEAAAHHLNLPSIIRRTSSTATILAYAAFPLLREGHILV</sequence>
<dbReference type="Proteomes" id="UP001370490">
    <property type="component" value="Unassembled WGS sequence"/>
</dbReference>